<dbReference type="SMART" id="SM00391">
    <property type="entry name" value="MBD"/>
    <property type="match status" value="1"/>
</dbReference>
<dbReference type="InterPro" id="IPR036427">
    <property type="entry name" value="Bromodomain-like_sf"/>
</dbReference>
<accession>A0AA47P4J4</accession>
<dbReference type="InterPro" id="IPR037374">
    <property type="entry name" value="BAZ2A/B_Bromo"/>
</dbReference>
<dbReference type="InterPro" id="IPR013083">
    <property type="entry name" value="Znf_RING/FYVE/PHD"/>
</dbReference>
<feature type="compositionally biased region" description="Low complexity" evidence="15">
    <location>
        <begin position="244"/>
        <end position="288"/>
    </location>
</feature>
<keyword evidence="7 14" id="KW-0175">Coiled coil</keyword>
<feature type="region of interest" description="Disordered" evidence="15">
    <location>
        <begin position="795"/>
        <end position="829"/>
    </location>
</feature>
<dbReference type="CDD" id="cd15545">
    <property type="entry name" value="PHD_BAZ2A_like"/>
    <property type="match status" value="1"/>
</dbReference>
<feature type="compositionally biased region" description="Basic and acidic residues" evidence="15">
    <location>
        <begin position="73"/>
        <end position="86"/>
    </location>
</feature>
<feature type="domain" description="Bromo" evidence="16">
    <location>
        <begin position="1966"/>
        <end position="2036"/>
    </location>
</feature>
<feature type="region of interest" description="Disordered" evidence="15">
    <location>
        <begin position="582"/>
        <end position="630"/>
    </location>
</feature>
<evidence type="ECO:0000313" key="20">
    <source>
        <dbReference type="EMBL" id="KAK0146482.1"/>
    </source>
</evidence>
<evidence type="ECO:0000256" key="1">
    <source>
        <dbReference type="ARBA" id="ARBA00004123"/>
    </source>
</evidence>
<feature type="compositionally biased region" description="Low complexity" evidence="15">
    <location>
        <begin position="542"/>
        <end position="560"/>
    </location>
</feature>
<keyword evidence="6" id="KW-0805">Transcription regulation</keyword>
<dbReference type="SUPFAM" id="SSF47370">
    <property type="entry name" value="Bromodomain"/>
    <property type="match status" value="1"/>
</dbReference>
<dbReference type="Gene3D" id="3.30.890.10">
    <property type="entry name" value="Methyl-cpg-binding Protein 2, Chain A"/>
    <property type="match status" value="1"/>
</dbReference>
<dbReference type="SMART" id="SM00249">
    <property type="entry name" value="PHD"/>
    <property type="match status" value="1"/>
</dbReference>
<feature type="region of interest" description="Disordered" evidence="15">
    <location>
        <begin position="476"/>
        <end position="560"/>
    </location>
</feature>
<evidence type="ECO:0000256" key="6">
    <source>
        <dbReference type="ARBA" id="ARBA00023015"/>
    </source>
</evidence>
<dbReference type="InterPro" id="IPR001487">
    <property type="entry name" value="Bromodomain"/>
</dbReference>
<dbReference type="SUPFAM" id="SSF54171">
    <property type="entry name" value="DNA-binding domain"/>
    <property type="match status" value="1"/>
</dbReference>
<dbReference type="GO" id="GO:0008270">
    <property type="term" value="F:zinc ion binding"/>
    <property type="evidence" value="ECO:0007669"/>
    <property type="project" value="UniProtKB-KW"/>
</dbReference>
<dbReference type="Pfam" id="PF01429">
    <property type="entry name" value="MBD"/>
    <property type="match status" value="1"/>
</dbReference>
<keyword evidence="9" id="KW-0238">DNA-binding</keyword>
<feature type="compositionally biased region" description="Low complexity" evidence="15">
    <location>
        <begin position="596"/>
        <end position="605"/>
    </location>
</feature>
<evidence type="ECO:0000256" key="12">
    <source>
        <dbReference type="PROSITE-ProRule" id="PRU00035"/>
    </source>
</evidence>
<comment type="similarity">
    <text evidence="2">Belongs to the WAL family.</text>
</comment>
<feature type="compositionally biased region" description="Acidic residues" evidence="15">
    <location>
        <begin position="111"/>
        <end position="133"/>
    </location>
</feature>
<dbReference type="PRINTS" id="PR00503">
    <property type="entry name" value="BROMODOMAIN"/>
</dbReference>
<keyword evidence="4 13" id="KW-0863">Zinc-finger</keyword>
<feature type="compositionally biased region" description="Basic residues" evidence="15">
    <location>
        <begin position="1913"/>
        <end position="1922"/>
    </location>
</feature>
<dbReference type="PANTHER" id="PTHR45915">
    <property type="entry name" value="TRANSCRIPTION INTERMEDIARY FACTOR"/>
    <property type="match status" value="1"/>
</dbReference>
<protein>
    <submittedName>
        <fullName evidence="20">Bromodomain adjacent to zinc finger domain protein 2B</fullName>
    </submittedName>
</protein>
<dbReference type="PANTHER" id="PTHR45915:SF1">
    <property type="entry name" value="BROMODOMAIN ADJACENT TO ZINC FINGER DOMAIN PROTEIN 2B"/>
    <property type="match status" value="1"/>
</dbReference>
<evidence type="ECO:0000256" key="4">
    <source>
        <dbReference type="ARBA" id="ARBA00022771"/>
    </source>
</evidence>
<feature type="region of interest" description="Disordered" evidence="15">
    <location>
        <begin position="414"/>
        <end position="456"/>
    </location>
</feature>
<dbReference type="SUPFAM" id="SSF57903">
    <property type="entry name" value="FYVE/PHD zinc finger"/>
    <property type="match status" value="1"/>
</dbReference>
<feature type="region of interest" description="Disordered" evidence="15">
    <location>
        <begin position="1430"/>
        <end position="1455"/>
    </location>
</feature>
<dbReference type="SMART" id="SM00571">
    <property type="entry name" value="DDT"/>
    <property type="match status" value="1"/>
</dbReference>
<feature type="compositionally biased region" description="Basic and acidic residues" evidence="15">
    <location>
        <begin position="525"/>
        <end position="537"/>
    </location>
</feature>
<keyword evidence="5" id="KW-0862">Zinc</keyword>
<evidence type="ECO:0000256" key="5">
    <source>
        <dbReference type="ARBA" id="ARBA00022833"/>
    </source>
</evidence>
<dbReference type="InterPro" id="IPR011011">
    <property type="entry name" value="Znf_FYVE_PHD"/>
</dbReference>
<dbReference type="InterPro" id="IPR028942">
    <property type="entry name" value="WHIM1_dom"/>
</dbReference>
<keyword evidence="21" id="KW-1185">Reference proteome</keyword>
<feature type="region of interest" description="Disordered" evidence="15">
    <location>
        <begin position="339"/>
        <end position="393"/>
    </location>
</feature>
<dbReference type="PROSITE" id="PS50982">
    <property type="entry name" value="MBD"/>
    <property type="match status" value="1"/>
</dbReference>
<organism evidence="20 21">
    <name type="scientific">Merluccius polli</name>
    <name type="common">Benguela hake</name>
    <name type="synonym">Merluccius cadenati</name>
    <dbReference type="NCBI Taxonomy" id="89951"/>
    <lineage>
        <taxon>Eukaryota</taxon>
        <taxon>Metazoa</taxon>
        <taxon>Chordata</taxon>
        <taxon>Craniata</taxon>
        <taxon>Vertebrata</taxon>
        <taxon>Euteleostomi</taxon>
        <taxon>Actinopterygii</taxon>
        <taxon>Neopterygii</taxon>
        <taxon>Teleostei</taxon>
        <taxon>Neoteleostei</taxon>
        <taxon>Acanthomorphata</taxon>
        <taxon>Zeiogadaria</taxon>
        <taxon>Gadariae</taxon>
        <taxon>Gadiformes</taxon>
        <taxon>Gadoidei</taxon>
        <taxon>Merlucciidae</taxon>
        <taxon>Merluccius</taxon>
    </lineage>
</organism>
<evidence type="ECO:0000256" key="11">
    <source>
        <dbReference type="ARBA" id="ARBA00023242"/>
    </source>
</evidence>
<dbReference type="PROSITE" id="PS50014">
    <property type="entry name" value="BROMODOMAIN_2"/>
    <property type="match status" value="1"/>
</dbReference>
<evidence type="ECO:0000259" key="17">
    <source>
        <dbReference type="PROSITE" id="PS50016"/>
    </source>
</evidence>
<feature type="region of interest" description="Disordered" evidence="15">
    <location>
        <begin position="1354"/>
        <end position="1402"/>
    </location>
</feature>
<evidence type="ECO:0000313" key="21">
    <source>
        <dbReference type="Proteomes" id="UP001174136"/>
    </source>
</evidence>
<dbReference type="Pfam" id="PF00628">
    <property type="entry name" value="PHD"/>
    <property type="match status" value="1"/>
</dbReference>
<evidence type="ECO:0000256" key="9">
    <source>
        <dbReference type="ARBA" id="ARBA00023125"/>
    </source>
</evidence>
<dbReference type="InterPro" id="IPR019787">
    <property type="entry name" value="Znf_PHD-finger"/>
</dbReference>
<dbReference type="InterPro" id="IPR001739">
    <property type="entry name" value="Methyl_CpG_DNA-bd"/>
</dbReference>
<dbReference type="GO" id="GO:0003677">
    <property type="term" value="F:DNA binding"/>
    <property type="evidence" value="ECO:0007669"/>
    <property type="project" value="UniProtKB-KW"/>
</dbReference>
<keyword evidence="10" id="KW-0804">Transcription</keyword>
<proteinExistence type="inferred from homology"/>
<comment type="caution">
    <text evidence="20">The sequence shown here is derived from an EMBL/GenBank/DDBJ whole genome shotgun (WGS) entry which is preliminary data.</text>
</comment>
<feature type="region of interest" description="Disordered" evidence="15">
    <location>
        <begin position="23"/>
        <end position="323"/>
    </location>
</feature>
<dbReference type="EMBL" id="JAOPHQ010002572">
    <property type="protein sequence ID" value="KAK0146482.1"/>
    <property type="molecule type" value="Genomic_DNA"/>
</dbReference>
<dbReference type="Gene3D" id="3.30.40.10">
    <property type="entry name" value="Zinc/RING finger domain, C3HC4 (zinc finger)"/>
    <property type="match status" value="1"/>
</dbReference>
<feature type="compositionally biased region" description="Low complexity" evidence="15">
    <location>
        <begin position="30"/>
        <end position="42"/>
    </location>
</feature>
<feature type="compositionally biased region" description="Low complexity" evidence="15">
    <location>
        <begin position="63"/>
        <end position="72"/>
    </location>
</feature>
<keyword evidence="11" id="KW-0539">Nucleus</keyword>
<dbReference type="CDD" id="cd01397">
    <property type="entry name" value="HAT_MBD"/>
    <property type="match status" value="1"/>
</dbReference>
<dbReference type="CDD" id="cd05503">
    <property type="entry name" value="Bromo_BAZ2A_B_like"/>
    <property type="match status" value="1"/>
</dbReference>
<feature type="compositionally biased region" description="Polar residues" evidence="15">
    <location>
        <begin position="606"/>
        <end position="620"/>
    </location>
</feature>
<evidence type="ECO:0000259" key="18">
    <source>
        <dbReference type="PROSITE" id="PS50827"/>
    </source>
</evidence>
<keyword evidence="3" id="KW-0479">Metal-binding</keyword>
<dbReference type="Pfam" id="PF02791">
    <property type="entry name" value="DDT"/>
    <property type="match status" value="1"/>
</dbReference>
<evidence type="ECO:0000256" key="13">
    <source>
        <dbReference type="PROSITE-ProRule" id="PRU00146"/>
    </source>
</evidence>
<dbReference type="Pfam" id="PF15612">
    <property type="entry name" value="WHIM1"/>
    <property type="match status" value="1"/>
</dbReference>
<keyword evidence="8 12" id="KW-0103">Bromodomain</keyword>
<feature type="compositionally biased region" description="Polar residues" evidence="15">
    <location>
        <begin position="1484"/>
        <end position="1496"/>
    </location>
</feature>
<comment type="subcellular location">
    <subcellularLocation>
        <location evidence="1">Nucleus</location>
    </subcellularLocation>
</comment>
<feature type="domain" description="DDT" evidence="18">
    <location>
        <begin position="1037"/>
        <end position="1098"/>
    </location>
</feature>
<sequence length="2169" mass="238065">MIITAMFHHFIWFSHRVPCSPAAKRTVNGSSVSSSPAGDSAAYRAPVHTKKPLEKTRTNNNGSSSSQAAHQATQKDLDQKFNRKPPESSSISGSQSGSSSDCSSDGGECSSDLDDEDDDEEDGEPSSDSDDSEDGRGNLKPPTPVLTPAAAENKRKRASEGEEARDRKRSSSSFLPQSPPLATSGLLYSPKTREEGEQEGAMLHTSVIQATGLAAGHKPPAVPQPHREASTVPSRPSSKPPRALPSSPLSSSPKTLSYPSSPTPHSVTSSPAPLPLCSSPKPLSLCSSPKPPTLSPSHRPRTLTPSPKHTQLPEHPRVGSRAVLSEASLHAFKVQQPFLPQDPFKPALSPHRDSNKSLRTCRSSLPPPTGPCQEPRPSRRKNHTNLFLSQQSNGVAQAAPLALVTRPRATDFFPLPVNLSTKRPSLGSSSLGSSSAAPEASTSSAAAAGPRKSSDAAALLTARSFSKTGLSVPMDTAVRSAESDITSSKDSDDSMGEDDDDEDNDDEDSDGSLSESDSNLESDSDESKEREGTETERPPPTLTKTLFSPSNSSASSSSMGLSASFAPLNLQLIKPQGLLRRENPAAAPPTGALVYSSPPSSSRPPGNNTSLTTKEFTMQVSGPGKRRRVTDEQVLREPLQFGHITLVSTRLGSNGPPISTLLDKRNIAEGVYGVLVALLLRKHLVIQDTPFTESGVTPATIQSQGWQRETRIQAVGGRLQGEVSYYAPCGKKLRQYPDVMKYLSRNSITEITRDNFSFSTKIKVGDFYEVKEGPKGLQWFLLKEEQIAPCIVAMDGRRSRQSRSDPPPGSQQGAMGREGLPPGENNIHDANGVKLLRKLEAQEIARQATQVKLMRKLEKQAKARAAKEARRQQAIMAAEERRKKKEEMKIQKQQEKMKRVQQIRVEKELRAQHILEERRKRKAEAANAKVLEAEKRCKEKELRRQQAVLLKHQERERRRQHLMLMKALEARKKVEERERLKQEKKDEKRLNKERKLELKRLELEMAKELKKPNEDLCLADHKNLPEFSRIPGLLLPGGAFSDCLMVMQFLHSFGRVLLLDMPTLSVLQEGLLNVGGSMGTVHALLVSLLSAAMRDPGLPPGHRSKTALGETLCSVTLTGDNVSEVLQIFMEAHGEPLALSLKTKAFQAHTPAHKASMLAFLVNELCCSKAVVSEIDKTIDHMTNMRKDKWVVEGKLRKLRSVHAKRSGKKECMLGAEDGQTAGVLAVGLKRGRREGDSEEEEEDEEEDDSEDQGDEEEDEEEESRGGGGKKGKKAELCEEEDDSHQTASVEELEKQIEKLSKQQSQIRRKLFDSSHSLRCMPYGQDRYRRRYWLLPPCGGLFLEGMESGEGCEELDKERQRRMSTQRLKVKEEQQEIEEEKEEESSPAPDVPGASPDSLQDPLNLFLQKPSSFCKLSTLLEVARMCPGADPGPQGASPPATSPCAPPLGGAGRPDALGLQAEQLFRALTERSGQWFSLLPRSPCNDSSVTSNSPQDASPRSPPCPSPQPPPPHPPLPASHGDPPGFSSLQLPALQSGVPHMGLPFFRPFGPLPPMLALAYQQQYEASGTTNPFLGHAPPAKTPAQPAKPPDTPSPSPKTQDYPEPRPIPEDMTQGWWRLCDIGELQGVVAALHSRGVREKSLQKQIQKHMEYMTLACNRTRDVVLDVSGLGQQQVDSWCEEQEAMLVDISLLQQVEALERKVTSGSLQGWTPREAQSERGDLVYHEHKPGGGVVRRPDNPLDIAVSRLAELQVNIERSGEEEVAPGMRLWRRALGEVRSSAQLSLCIQQLQRTTAWDRSVIKACCQLCGRGDHEDRLLLCDGCDQGCHTYCLRPRISSVPEGDWFCPACLAKASSQTPLDRTQQSGTRASEPRRNRRWAAAAGEISEDEATSPASSSISSSTSVSTVCSSSPRKGRKESRKRRAEESSLAGSQQDSPTSWGKKAKTVKDNVTKDLAICRVLLGELESQPDAWPFLLPVNQKTVPGYRTVIKRPMDFSTIREKLNATQFLNLETFLEEVNLVFANCERFNEDDSEIGRAGHRMRRFFDRRWTELLLETSAPPPGGDTKETGQGWDQGPGMGPWTLVLGPYAGTKMLERPTGQAECVAASKASGGLLFLPMWPDPSDRVQRSKDLKLWDADLGPLHVERDAHDLGVCCPQYSLGELTVQPR</sequence>
<dbReference type="Proteomes" id="UP001174136">
    <property type="component" value="Unassembled WGS sequence"/>
</dbReference>
<feature type="coiled-coil region" evidence="14">
    <location>
        <begin position="875"/>
        <end position="1011"/>
    </location>
</feature>
<name>A0AA47P4J4_MERPO</name>
<evidence type="ECO:0000259" key="16">
    <source>
        <dbReference type="PROSITE" id="PS50014"/>
    </source>
</evidence>
<feature type="compositionally biased region" description="Acidic residues" evidence="15">
    <location>
        <begin position="493"/>
        <end position="510"/>
    </location>
</feature>
<dbReference type="InterPro" id="IPR016177">
    <property type="entry name" value="DNA-bd_dom_sf"/>
</dbReference>
<dbReference type="SMART" id="SM00297">
    <property type="entry name" value="BROMO"/>
    <property type="match status" value="1"/>
</dbReference>
<dbReference type="InterPro" id="IPR018501">
    <property type="entry name" value="DDT_dom"/>
</dbReference>
<dbReference type="PROSITE" id="PS50827">
    <property type="entry name" value="DDT"/>
    <property type="match status" value="1"/>
</dbReference>
<feature type="compositionally biased region" description="Acidic residues" evidence="15">
    <location>
        <begin position="1375"/>
        <end position="1385"/>
    </location>
</feature>
<dbReference type="GO" id="GO:0000785">
    <property type="term" value="C:chromatin"/>
    <property type="evidence" value="ECO:0007669"/>
    <property type="project" value="TreeGrafter"/>
</dbReference>
<feature type="compositionally biased region" description="Acidic residues" evidence="15">
    <location>
        <begin position="1237"/>
        <end position="1263"/>
    </location>
</feature>
<feature type="compositionally biased region" description="Low complexity" evidence="15">
    <location>
        <begin position="87"/>
        <end position="110"/>
    </location>
</feature>
<feature type="compositionally biased region" description="Low complexity" evidence="15">
    <location>
        <begin position="1891"/>
        <end position="1912"/>
    </location>
</feature>
<feature type="region of interest" description="Disordered" evidence="15">
    <location>
        <begin position="1227"/>
        <end position="1291"/>
    </location>
</feature>
<feature type="region of interest" description="Disordered" evidence="15">
    <location>
        <begin position="1477"/>
        <end position="1532"/>
    </location>
</feature>
<dbReference type="InterPro" id="IPR028941">
    <property type="entry name" value="WHIM2_dom"/>
</dbReference>
<dbReference type="PROSITE" id="PS50016">
    <property type="entry name" value="ZF_PHD_2"/>
    <property type="match status" value="1"/>
</dbReference>
<feature type="compositionally biased region" description="Polar residues" evidence="15">
    <location>
        <begin position="1857"/>
        <end position="1868"/>
    </location>
</feature>
<feature type="compositionally biased region" description="Low complexity" evidence="15">
    <location>
        <begin position="425"/>
        <end position="448"/>
    </location>
</feature>
<feature type="region of interest" description="Disordered" evidence="15">
    <location>
        <begin position="1857"/>
        <end position="1946"/>
    </location>
</feature>
<dbReference type="Pfam" id="PF15613">
    <property type="entry name" value="WSD"/>
    <property type="match status" value="1"/>
</dbReference>
<dbReference type="GO" id="GO:0005634">
    <property type="term" value="C:nucleus"/>
    <property type="evidence" value="ECO:0007669"/>
    <property type="project" value="UniProtKB-SubCell"/>
</dbReference>
<dbReference type="Gene3D" id="1.20.920.10">
    <property type="entry name" value="Bromodomain-like"/>
    <property type="match status" value="1"/>
</dbReference>
<evidence type="ECO:0000256" key="14">
    <source>
        <dbReference type="SAM" id="Coils"/>
    </source>
</evidence>
<dbReference type="InterPro" id="IPR001965">
    <property type="entry name" value="Znf_PHD"/>
</dbReference>
<dbReference type="FunFam" id="3.30.40.10:FF:000199">
    <property type="entry name" value="Bromodomain adjacent to zinc finger domain 2B"/>
    <property type="match status" value="1"/>
</dbReference>
<evidence type="ECO:0000256" key="15">
    <source>
        <dbReference type="SAM" id="MobiDB-lite"/>
    </source>
</evidence>
<feature type="region of interest" description="Disordered" evidence="15">
    <location>
        <begin position="1568"/>
        <end position="1608"/>
    </location>
</feature>
<dbReference type="FunFam" id="3.30.890.10:FF:000002">
    <property type="entry name" value="Bromodomain adjacent to zinc finger domain protein 2B"/>
    <property type="match status" value="1"/>
</dbReference>
<evidence type="ECO:0000256" key="7">
    <source>
        <dbReference type="ARBA" id="ARBA00023054"/>
    </source>
</evidence>
<evidence type="ECO:0000256" key="8">
    <source>
        <dbReference type="ARBA" id="ARBA00023117"/>
    </source>
</evidence>
<feature type="compositionally biased region" description="Pro residues" evidence="15">
    <location>
        <begin position="1500"/>
        <end position="1517"/>
    </location>
</feature>
<dbReference type="Pfam" id="PF00439">
    <property type="entry name" value="Bromodomain"/>
    <property type="match status" value="1"/>
</dbReference>
<reference evidence="20" key="1">
    <citation type="journal article" date="2023" name="Front. Mar. Sci.">
        <title>A new Merluccius polli reference genome to investigate the effects of global change in West African waters.</title>
        <authorList>
            <person name="Mateo J.L."/>
            <person name="Blanco-Fernandez C."/>
            <person name="Garcia-Vazquez E."/>
            <person name="Machado-Schiaffino G."/>
        </authorList>
    </citation>
    <scope>NUCLEOTIDE SEQUENCE</scope>
    <source>
        <strain evidence="20">C29</strain>
        <tissue evidence="20">Fin</tissue>
    </source>
</reference>
<evidence type="ECO:0000256" key="2">
    <source>
        <dbReference type="ARBA" id="ARBA00007444"/>
    </source>
</evidence>
<feature type="compositionally biased region" description="Pro residues" evidence="15">
    <location>
        <begin position="1586"/>
        <end position="1596"/>
    </location>
</feature>
<feature type="domain" description="PHD-type" evidence="17">
    <location>
        <begin position="1802"/>
        <end position="1852"/>
    </location>
</feature>
<evidence type="ECO:0000259" key="19">
    <source>
        <dbReference type="PROSITE" id="PS50982"/>
    </source>
</evidence>
<feature type="domain" description="MBD" evidence="19">
    <location>
        <begin position="692"/>
        <end position="763"/>
    </location>
</feature>
<feature type="compositionally biased region" description="Polar residues" evidence="15">
    <location>
        <begin position="384"/>
        <end position="393"/>
    </location>
</feature>
<evidence type="ECO:0000256" key="3">
    <source>
        <dbReference type="ARBA" id="ARBA00022723"/>
    </source>
</evidence>
<evidence type="ECO:0000256" key="10">
    <source>
        <dbReference type="ARBA" id="ARBA00023163"/>
    </source>
</evidence>
<feature type="compositionally biased region" description="Polar residues" evidence="15">
    <location>
        <begin position="1929"/>
        <end position="1939"/>
    </location>
</feature>
<gene>
    <name evidence="20" type="primary">BAZ2B_0</name>
    <name evidence="20" type="ORF">N1851_014207</name>
</gene>